<accession>A0A3A4RAY9</accession>
<dbReference type="Proteomes" id="UP000266426">
    <property type="component" value="Unassembled WGS sequence"/>
</dbReference>
<evidence type="ECO:0000313" key="3">
    <source>
        <dbReference type="Proteomes" id="UP000266426"/>
    </source>
</evidence>
<evidence type="ECO:0000313" key="2">
    <source>
        <dbReference type="EMBL" id="RJP62301.1"/>
    </source>
</evidence>
<dbReference type="InterPro" id="IPR001173">
    <property type="entry name" value="Glyco_trans_2-like"/>
</dbReference>
<organism evidence="2 3">
    <name type="scientific">Candidatus Auribacter fodinae</name>
    <dbReference type="NCBI Taxonomy" id="2093366"/>
    <lineage>
        <taxon>Bacteria</taxon>
        <taxon>Pseudomonadati</taxon>
        <taxon>Candidatus Auribacterota</taxon>
        <taxon>Candidatus Auribacteria</taxon>
        <taxon>Candidatus Auribacterales</taxon>
        <taxon>Candidatus Auribacteraceae</taxon>
        <taxon>Candidatus Auribacter</taxon>
    </lineage>
</organism>
<protein>
    <submittedName>
        <fullName evidence="2">Glycosyltransferase</fullName>
    </submittedName>
</protein>
<dbReference type="GO" id="GO:0006487">
    <property type="term" value="P:protein N-linked glycosylation"/>
    <property type="evidence" value="ECO:0007669"/>
    <property type="project" value="TreeGrafter"/>
</dbReference>
<comment type="caution">
    <text evidence="2">The sequence shown here is derived from an EMBL/GenBank/DDBJ whole genome shotgun (WGS) entry which is preliminary data.</text>
</comment>
<dbReference type="InterPro" id="IPR029063">
    <property type="entry name" value="SAM-dependent_MTases_sf"/>
</dbReference>
<keyword evidence="2" id="KW-0808">Transferase</keyword>
<dbReference type="CDD" id="cd04179">
    <property type="entry name" value="DPM_DPG-synthase_like"/>
    <property type="match status" value="1"/>
</dbReference>
<dbReference type="Gene3D" id="3.40.50.150">
    <property type="entry name" value="Vaccinia Virus protein VP39"/>
    <property type="match status" value="1"/>
</dbReference>
<feature type="domain" description="Glycosyltransferase 2-like" evidence="1">
    <location>
        <begin position="246"/>
        <end position="382"/>
    </location>
</feature>
<dbReference type="CDD" id="cd02440">
    <property type="entry name" value="AdoMet_MTases"/>
    <property type="match status" value="1"/>
</dbReference>
<sequence>MARIHQDEKKQLIIDTYTQNAEHRETYLRKNRYYHNELKRFYKFNIPPGSSVLEIGCGTGQLLAALKPSHGVGIDICKAMIDKAKTQYPDLTFKVGDAEDLKIKEKFDYVILSDLIGNLLDVQHAFTELHKVCRPDTRILINYYNFLWEPVLKLGEKMSLKMPEPYQNWLPLADLRNFLYLSDFEVIKENYKMIFPVYIPLLSTFLNRLVGLIPIIKKLSLVETVIARPSGKPAYAPQEKEGYSCSVIIPCRNEKGNIENAIKRTPELGIWTEIIFIDGSSTDGTAGEVERIIKKYPDKKISLIHQGNGIGKGDAVRKGFAAAKGDVLMILDADLTVPPEDLPKFMTAITSGKGEFINGTRLVYPMEKGAMRTLNLMGNKTFSLMFTWLLEQRYRDTLCGTKVLFKKDYDRIVAGRSFFGDFDPFGDFDLIFGAAKLNLKTVEIPISYKERTYGTTNIQRFRHGWLLLKMCVVAFFKLKLRG</sequence>
<dbReference type="SUPFAM" id="SSF53335">
    <property type="entry name" value="S-adenosyl-L-methionine-dependent methyltransferases"/>
    <property type="match status" value="1"/>
</dbReference>
<dbReference type="Pfam" id="PF13489">
    <property type="entry name" value="Methyltransf_23"/>
    <property type="match status" value="1"/>
</dbReference>
<dbReference type="Gene3D" id="3.90.550.10">
    <property type="entry name" value="Spore Coat Polysaccharide Biosynthesis Protein SpsA, Chain A"/>
    <property type="match status" value="1"/>
</dbReference>
<dbReference type="Pfam" id="PF00535">
    <property type="entry name" value="Glycos_transf_2"/>
    <property type="match status" value="1"/>
</dbReference>
<proteinExistence type="predicted"/>
<dbReference type="InterPro" id="IPR029044">
    <property type="entry name" value="Nucleotide-diphossugar_trans"/>
</dbReference>
<dbReference type="AlphaFoldDB" id="A0A3A4RAY9"/>
<reference evidence="2 3" key="1">
    <citation type="journal article" date="2017" name="ISME J.">
        <title>Energy and carbon metabolisms in a deep terrestrial subsurface fluid microbial community.</title>
        <authorList>
            <person name="Momper L."/>
            <person name="Jungbluth S.P."/>
            <person name="Lee M.D."/>
            <person name="Amend J.P."/>
        </authorList>
    </citation>
    <scope>NUCLEOTIDE SEQUENCE [LARGE SCALE GENOMIC DNA]</scope>
    <source>
        <strain evidence="2">SURF_26</strain>
    </source>
</reference>
<dbReference type="GO" id="GO:0016740">
    <property type="term" value="F:transferase activity"/>
    <property type="evidence" value="ECO:0007669"/>
    <property type="project" value="UniProtKB-KW"/>
</dbReference>
<evidence type="ECO:0000259" key="1">
    <source>
        <dbReference type="Pfam" id="PF00535"/>
    </source>
</evidence>
<dbReference type="SUPFAM" id="SSF53448">
    <property type="entry name" value="Nucleotide-diphospho-sugar transferases"/>
    <property type="match status" value="1"/>
</dbReference>
<dbReference type="EMBL" id="QZJZ01000002">
    <property type="protein sequence ID" value="RJP62301.1"/>
    <property type="molecule type" value="Genomic_DNA"/>
</dbReference>
<name>A0A3A4RAY9_9BACT</name>
<gene>
    <name evidence="2" type="ORF">C4541_00095</name>
</gene>
<dbReference type="PANTHER" id="PTHR10859">
    <property type="entry name" value="GLYCOSYL TRANSFERASE"/>
    <property type="match status" value="1"/>
</dbReference>
<dbReference type="PANTHER" id="PTHR10859:SF91">
    <property type="entry name" value="DOLICHYL-PHOSPHATE BETA-GLUCOSYLTRANSFERASE"/>
    <property type="match status" value="1"/>
</dbReference>